<dbReference type="Gene3D" id="3.80.10.10">
    <property type="entry name" value="Ribonuclease Inhibitor"/>
    <property type="match status" value="6"/>
</dbReference>
<accession>A0A1J4K0D3</accession>
<evidence type="ECO:0008006" key="3">
    <source>
        <dbReference type="Google" id="ProtNLM"/>
    </source>
</evidence>
<protein>
    <recommendedName>
        <fullName evidence="3">Surface antigen BspA-like</fullName>
    </recommendedName>
</protein>
<reference evidence="1" key="1">
    <citation type="submission" date="2016-10" db="EMBL/GenBank/DDBJ databases">
        <authorList>
            <person name="Benchimol M."/>
            <person name="Almeida L.G."/>
            <person name="Vasconcelos A.T."/>
            <person name="Perreira-Neves A."/>
            <person name="Rosa I.A."/>
            <person name="Tasca T."/>
            <person name="Bogo M.R."/>
            <person name="de Souza W."/>
        </authorList>
    </citation>
    <scope>NUCLEOTIDE SEQUENCE [LARGE SCALE GENOMIC DNA]</scope>
    <source>
        <strain evidence="1">K</strain>
    </source>
</reference>
<evidence type="ECO:0000313" key="2">
    <source>
        <dbReference type="Proteomes" id="UP000179807"/>
    </source>
</evidence>
<dbReference type="VEuPathDB" id="TrichDB:TRFO_28362"/>
<proteinExistence type="predicted"/>
<dbReference type="SUPFAM" id="SSF52058">
    <property type="entry name" value="L domain-like"/>
    <property type="match status" value="2"/>
</dbReference>
<dbReference type="PANTHER" id="PTHR45661">
    <property type="entry name" value="SURFACE ANTIGEN"/>
    <property type="match status" value="1"/>
</dbReference>
<dbReference type="Proteomes" id="UP000179807">
    <property type="component" value="Unassembled WGS sequence"/>
</dbReference>
<name>A0A1J4K0D3_9EUKA</name>
<dbReference type="InterPro" id="IPR032675">
    <property type="entry name" value="LRR_dom_sf"/>
</dbReference>
<organism evidence="1 2">
    <name type="scientific">Tritrichomonas foetus</name>
    <dbReference type="NCBI Taxonomy" id="1144522"/>
    <lineage>
        <taxon>Eukaryota</taxon>
        <taxon>Metamonada</taxon>
        <taxon>Parabasalia</taxon>
        <taxon>Tritrichomonadida</taxon>
        <taxon>Tritrichomonadidae</taxon>
        <taxon>Tritrichomonas</taxon>
    </lineage>
</organism>
<keyword evidence="2" id="KW-1185">Reference proteome</keyword>
<dbReference type="InterPro" id="IPR053139">
    <property type="entry name" value="Surface_bspA-like"/>
</dbReference>
<gene>
    <name evidence="1" type="ORF">TRFO_28362</name>
</gene>
<dbReference type="EMBL" id="MLAK01000802">
    <property type="protein sequence ID" value="OHT04192.1"/>
    <property type="molecule type" value="Genomic_DNA"/>
</dbReference>
<dbReference type="RefSeq" id="XP_068357328.1">
    <property type="nucleotide sequence ID" value="XM_068506132.1"/>
</dbReference>
<evidence type="ECO:0000313" key="1">
    <source>
        <dbReference type="EMBL" id="OHT04192.1"/>
    </source>
</evidence>
<dbReference type="GeneID" id="94840836"/>
<dbReference type="InterPro" id="IPR026906">
    <property type="entry name" value="LRR_5"/>
</dbReference>
<dbReference type="Pfam" id="PF13306">
    <property type="entry name" value="LRR_5"/>
    <property type="match status" value="4"/>
</dbReference>
<comment type="caution">
    <text evidence="1">The sequence shown here is derived from an EMBL/GenBank/DDBJ whole genome shotgun (WGS) entry which is preliminary data.</text>
</comment>
<dbReference type="PANTHER" id="PTHR45661:SF3">
    <property type="entry name" value="IG-LIKE DOMAIN-CONTAINING PROTEIN"/>
    <property type="match status" value="1"/>
</dbReference>
<sequence>MSDSKLEKIEKYAFCHSKLEEICLPKSLQTIGNNAFMNCSIDQIFFEPDSIIPVFSIRSFCLSNIKKICIPRSVLKISSGAFQNCIFLEEVTFEEDSQLLYIDDHAFVNTAIKTLDLPNFDVEIPASIGNDILFNKLSICQINDDNKDFSYPNCITLFVPKVVTRFSLTLRMKCENIEFEKGSLVNEIDLFPNKCLMKRIEIPPLVETLVPFQFQNCTELEKLTFSPNSQLKTVQECAFQDTKIKHIEFPRSLKSIQKKAFYINTFIESIIFESDSNLKSINENAFTFASIKKIILPSSLERIEIAAFLTCQELETVEIESPSNLQIICEYAFSESRIVSFCVPNSVTEINDHAFFKCNCLNIFLFQRNSLLRVLPKMMLASTSITYIDIPSSVLEIGDYCFSKCTQLKYVNIFEDSQLVKIGSNAFEYTAIETIFFPKTLKFIGNQAFYHCFELKNIMFADDSKLVTVGHGAFEKTLIENFEIGPNTQYVNFDAFSGTPSLTSFQIKNSRYYTTNESGMVLSEDCTKLFFIPRNLEKIIIPASIIEYEKCLFSSFCHPFEVLFETEQEVYKRIANNDRNYDSKITVIPSNVFSYSTIEKITIPNTVERIMPFAFSGCKYLKTLIFEKENEDEYIPLVIEERAFYETNLHPSFKLPKRVTSIGIGAFHY</sequence>
<dbReference type="AlphaFoldDB" id="A0A1J4K0D3"/>